<dbReference type="EMBL" id="JAFFZN010000042">
    <property type="protein sequence ID" value="MBO8189779.1"/>
    <property type="molecule type" value="Genomic_DNA"/>
</dbReference>
<sequence>MRRARGRPRQGRRRLRRQAADDGADDAFGTLVCNRGQRDELRRKGAGYLDMFRGLGPHIAAQLEGVEFVDPRAGDVPADEAAAALEKDVRARWATWENPEWISFAVRAFYQEGHQAGRQP</sequence>
<organism evidence="2 3">
    <name type="scientific">Streptomyces spirodelae</name>
    <dbReference type="NCBI Taxonomy" id="2812904"/>
    <lineage>
        <taxon>Bacteria</taxon>
        <taxon>Bacillati</taxon>
        <taxon>Actinomycetota</taxon>
        <taxon>Actinomycetes</taxon>
        <taxon>Kitasatosporales</taxon>
        <taxon>Streptomycetaceae</taxon>
        <taxon>Streptomyces</taxon>
    </lineage>
</organism>
<keyword evidence="3" id="KW-1185">Reference proteome</keyword>
<reference evidence="2 3" key="1">
    <citation type="submission" date="2021-02" db="EMBL/GenBank/DDBJ databases">
        <title>Streptomyces spirodelae sp. nov., isolated from duckweed.</title>
        <authorList>
            <person name="Saimee Y."/>
            <person name="Duangmal K."/>
        </authorList>
    </citation>
    <scope>NUCLEOTIDE SEQUENCE [LARGE SCALE GENOMIC DNA]</scope>
    <source>
        <strain evidence="2 3">DW4-2</strain>
    </source>
</reference>
<comment type="caution">
    <text evidence="2">The sequence shown here is derived from an EMBL/GenBank/DDBJ whole genome shotgun (WGS) entry which is preliminary data.</text>
</comment>
<feature type="compositionally biased region" description="Basic residues" evidence="1">
    <location>
        <begin position="1"/>
        <end position="17"/>
    </location>
</feature>
<evidence type="ECO:0008006" key="4">
    <source>
        <dbReference type="Google" id="ProtNLM"/>
    </source>
</evidence>
<dbReference type="RefSeq" id="WP_209268538.1">
    <property type="nucleotide sequence ID" value="NZ_JAFFZN010000042.1"/>
</dbReference>
<protein>
    <recommendedName>
        <fullName evidence="4">TfoX C-terminal domain-containing protein</fullName>
    </recommendedName>
</protein>
<evidence type="ECO:0000256" key="1">
    <source>
        <dbReference type="SAM" id="MobiDB-lite"/>
    </source>
</evidence>
<feature type="region of interest" description="Disordered" evidence="1">
    <location>
        <begin position="1"/>
        <end position="21"/>
    </location>
</feature>
<evidence type="ECO:0000313" key="3">
    <source>
        <dbReference type="Proteomes" id="UP001518976"/>
    </source>
</evidence>
<proteinExistence type="predicted"/>
<evidence type="ECO:0000313" key="2">
    <source>
        <dbReference type="EMBL" id="MBO8189779.1"/>
    </source>
</evidence>
<name>A0ABS3X335_9ACTN</name>
<accession>A0ABS3X335</accession>
<dbReference type="Proteomes" id="UP001518976">
    <property type="component" value="Unassembled WGS sequence"/>
</dbReference>
<gene>
    <name evidence="2" type="ORF">JW592_30675</name>
</gene>